<organism evidence="1 2">
    <name type="scientific">Candolleomyces eurysporus</name>
    <dbReference type="NCBI Taxonomy" id="2828524"/>
    <lineage>
        <taxon>Eukaryota</taxon>
        <taxon>Fungi</taxon>
        <taxon>Dikarya</taxon>
        <taxon>Basidiomycota</taxon>
        <taxon>Agaricomycotina</taxon>
        <taxon>Agaricomycetes</taxon>
        <taxon>Agaricomycetidae</taxon>
        <taxon>Agaricales</taxon>
        <taxon>Agaricineae</taxon>
        <taxon>Psathyrellaceae</taxon>
        <taxon>Candolleomyces</taxon>
    </lineage>
</organism>
<accession>A0A9W8MA24</accession>
<name>A0A9W8MA24_9AGAR</name>
<dbReference type="AlphaFoldDB" id="A0A9W8MA24"/>
<evidence type="ECO:0000313" key="2">
    <source>
        <dbReference type="Proteomes" id="UP001140091"/>
    </source>
</evidence>
<protein>
    <submittedName>
        <fullName evidence="1">Uncharacterized protein</fullName>
    </submittedName>
</protein>
<gene>
    <name evidence="1" type="ORF">H1R20_g15558</name>
</gene>
<reference evidence="1" key="1">
    <citation type="submission" date="2022-06" db="EMBL/GenBank/DDBJ databases">
        <title>Genome Sequence of Candolleomyces eurysporus.</title>
        <authorList>
            <person name="Buettner E."/>
        </authorList>
    </citation>
    <scope>NUCLEOTIDE SEQUENCE</scope>
    <source>
        <strain evidence="1">VTCC 930004</strain>
    </source>
</reference>
<proteinExistence type="predicted"/>
<sequence length="377" mass="42568">MFELWLKRSAGPNETYPLTLTIKQKESRGQVVPVEPFGEVISLAISQRRRWRYIRLALYGDTQPFFKPLYAVAPLSTLREFQVDVKQWDQDGLCHLIGVLCSSPALQSAKFGMELYDSLKANPVLGIVPWDRPTTLGFFFLHLSHFTRILSSSMDTLQHISISMLIYSLPVDGSTPIPDVTMRRLQSMRIRAFKRGSPASVIFDKLTLPSLCELYLPKGFDENSEFQTRGWESLLSLLERLKCKLQAFAFGDDKTPDLIKNLKSPVFKHLTDLRVTSDFARHSDVSLQLLDALGKACEETHGPRMLPLLEMPRLDSVHSVDSVREMVSARISAYGGDGRSKLRRVSAQFNLAESYVNIVMIPLYSYTGVLQAPLLPA</sequence>
<comment type="caution">
    <text evidence="1">The sequence shown here is derived from an EMBL/GenBank/DDBJ whole genome shotgun (WGS) entry which is preliminary data.</text>
</comment>
<dbReference type="EMBL" id="JANBPK010001584">
    <property type="protein sequence ID" value="KAJ2921533.1"/>
    <property type="molecule type" value="Genomic_DNA"/>
</dbReference>
<evidence type="ECO:0000313" key="1">
    <source>
        <dbReference type="EMBL" id="KAJ2921533.1"/>
    </source>
</evidence>
<feature type="non-terminal residue" evidence="1">
    <location>
        <position position="377"/>
    </location>
</feature>
<dbReference type="Proteomes" id="UP001140091">
    <property type="component" value="Unassembled WGS sequence"/>
</dbReference>
<keyword evidence="2" id="KW-1185">Reference proteome</keyword>